<keyword evidence="1" id="KW-1133">Transmembrane helix</keyword>
<proteinExistence type="predicted"/>
<evidence type="ECO:0000313" key="2">
    <source>
        <dbReference type="EMBL" id="MBC2889568.1"/>
    </source>
</evidence>
<evidence type="ECO:0000256" key="1">
    <source>
        <dbReference type="SAM" id="Phobius"/>
    </source>
</evidence>
<feature type="transmembrane region" description="Helical" evidence="1">
    <location>
        <begin position="30"/>
        <end position="51"/>
    </location>
</feature>
<protein>
    <submittedName>
        <fullName evidence="2">DUF308 domain-containing protein</fullName>
    </submittedName>
</protein>
<organism evidence="2 3">
    <name type="scientific">Gordonibacter massiliensis</name>
    <name type="common">ex Traore et al. 2017</name>
    <dbReference type="NCBI Taxonomy" id="1841863"/>
    <lineage>
        <taxon>Bacteria</taxon>
        <taxon>Bacillati</taxon>
        <taxon>Actinomycetota</taxon>
        <taxon>Coriobacteriia</taxon>
        <taxon>Eggerthellales</taxon>
        <taxon>Eggerthellaceae</taxon>
        <taxon>Gordonibacter</taxon>
    </lineage>
</organism>
<dbReference type="EMBL" id="JACMSE010000006">
    <property type="protein sequence ID" value="MBC2889568.1"/>
    <property type="molecule type" value="Genomic_DNA"/>
</dbReference>
<feature type="transmembrane region" description="Helical" evidence="1">
    <location>
        <begin position="90"/>
        <end position="123"/>
    </location>
</feature>
<gene>
    <name evidence="2" type="ORF">H7313_09450</name>
</gene>
<comment type="caution">
    <text evidence="2">The sequence shown here is derived from an EMBL/GenBank/DDBJ whole genome shotgun (WGS) entry which is preliminary data.</text>
</comment>
<dbReference type="Proteomes" id="UP000587396">
    <property type="component" value="Unassembled WGS sequence"/>
</dbReference>
<keyword evidence="1" id="KW-0472">Membrane</keyword>
<feature type="transmembrane region" description="Helical" evidence="1">
    <location>
        <begin position="143"/>
        <end position="162"/>
    </location>
</feature>
<keyword evidence="1" id="KW-0812">Transmembrane</keyword>
<sequence>MVELPANRSKGNVVTTVESVKDVKESKPSVQVAVISMLLLPLVGVCCLLFPEFAEEALPWYLGVPMVLSSVGSIVAVVRERDADAGRSSMGSAIVLCVLGLVIIVHGANSTMFIGIVWGLLGLFKAAREFDDIFSDIKHRKPFVVALAFCVFQLVLAALLVVNPFANLEHHLILLGIELIVYPFKLHRKHGKLRIEAEA</sequence>
<keyword evidence="3" id="KW-1185">Reference proteome</keyword>
<dbReference type="Pfam" id="PF03729">
    <property type="entry name" value="DUF308"/>
    <property type="match status" value="1"/>
</dbReference>
<dbReference type="AlphaFoldDB" id="A0A842JI97"/>
<dbReference type="InterPro" id="IPR005325">
    <property type="entry name" value="DUF308_memb"/>
</dbReference>
<accession>A0A842JI97</accession>
<feature type="transmembrane region" description="Helical" evidence="1">
    <location>
        <begin position="58"/>
        <end position="78"/>
    </location>
</feature>
<reference evidence="2 3" key="1">
    <citation type="submission" date="2020-08" db="EMBL/GenBank/DDBJ databases">
        <authorList>
            <person name="Liu C."/>
            <person name="Sun Q."/>
        </authorList>
    </citation>
    <scope>NUCLEOTIDE SEQUENCE [LARGE SCALE GENOMIC DNA]</scope>
    <source>
        <strain evidence="2 3">N22</strain>
    </source>
</reference>
<name>A0A842JI97_9ACTN</name>
<evidence type="ECO:0000313" key="3">
    <source>
        <dbReference type="Proteomes" id="UP000587396"/>
    </source>
</evidence>